<organism evidence="3 4">
    <name type="scientific">Streptomyces malaysiensis</name>
    <dbReference type="NCBI Taxonomy" id="92644"/>
    <lineage>
        <taxon>Bacteria</taxon>
        <taxon>Bacillati</taxon>
        <taxon>Actinomycetota</taxon>
        <taxon>Actinomycetes</taxon>
        <taxon>Kitasatosporales</taxon>
        <taxon>Streptomycetaceae</taxon>
        <taxon>Streptomyces</taxon>
        <taxon>Streptomyces violaceusniger group</taxon>
    </lineage>
</organism>
<sequence>MIDRETFVELMSGVCSPVTVVTATAAGGRPHGSTVSSFASLSLDPPLVSFALDRASGLLPHLRPGDRVGVNILGAHQRELAAAFARRHRGPGSKFDGVTWTVRAGLPHLPESAGWTVGRVERHVDGGDHVLLVVCVEEAESPPHGPAGLRAPGLRHALPSRGRELTRTPARTPMTPDTEVTTMSTIMDVPRTTEAARALRSDLVERAATLRPLLAGNADRTDRERGVPAENIGALAEAGLLSLMRPARYGGLQADYRTLLEVGREVGRACGSTAWVTSLLNANAWFVGLFPCWAQDDVWARTPHARVAGVVTPSGTAHVVEGGYRVSGRWAPASGCAHADWAVLGVTRPDAEGTSDAVGIVLAPMSELTVEDTWFTAGMRGTASNTLVGEDLFVPAHRFHSVPDAVEGRYATPFTDEALYRAPFVPAAALVLTGPQLGLATAAVDLLVERAPRRALTLTSYTSQAEAPTVQLAAAKAASLADSAQLHAYRAAADLDEAARLGVFPDYDARARMRMDAGMAAVHAREAVRIVCSAQGASSFGESNPLQRVWRDIETGSRHAVLNPEVAAEIYGKSLFGIRGTVSVMV</sequence>
<dbReference type="Pfam" id="PF08028">
    <property type="entry name" value="Acyl-CoA_dh_2"/>
    <property type="match status" value="1"/>
</dbReference>
<dbReference type="InterPro" id="IPR037069">
    <property type="entry name" value="AcylCoA_DH/ox_N_sf"/>
</dbReference>
<dbReference type="SUPFAM" id="SSF47203">
    <property type="entry name" value="Acyl-CoA dehydrogenase C-terminal domain-like"/>
    <property type="match status" value="1"/>
</dbReference>
<dbReference type="Gene3D" id="1.10.540.10">
    <property type="entry name" value="Acyl-CoA dehydrogenase/oxidase, N-terminal domain"/>
    <property type="match status" value="1"/>
</dbReference>
<gene>
    <name evidence="3" type="ORF">SMALB_1839</name>
</gene>
<evidence type="ECO:0000313" key="3">
    <source>
        <dbReference type="EMBL" id="NIY63894.1"/>
    </source>
</evidence>
<dbReference type="EMBL" id="JAALLH010000001">
    <property type="protein sequence ID" value="NIY63894.1"/>
    <property type="molecule type" value="Genomic_DNA"/>
</dbReference>
<dbReference type="GO" id="GO:0050660">
    <property type="term" value="F:flavin adenine dinucleotide binding"/>
    <property type="evidence" value="ECO:0007669"/>
    <property type="project" value="InterPro"/>
</dbReference>
<dbReference type="Gene3D" id="1.20.140.10">
    <property type="entry name" value="Butyryl-CoA Dehydrogenase, subunit A, domain 3"/>
    <property type="match status" value="1"/>
</dbReference>
<evidence type="ECO:0000256" key="1">
    <source>
        <dbReference type="ARBA" id="ARBA00023002"/>
    </source>
</evidence>
<dbReference type="GO" id="GO:0016627">
    <property type="term" value="F:oxidoreductase activity, acting on the CH-CH group of donors"/>
    <property type="evidence" value="ECO:0007669"/>
    <property type="project" value="InterPro"/>
</dbReference>
<dbReference type="InterPro" id="IPR009100">
    <property type="entry name" value="AcylCoA_DH/oxidase_NM_dom_sf"/>
</dbReference>
<dbReference type="AlphaFoldDB" id="A0A7X6AV28"/>
<dbReference type="InterPro" id="IPR012349">
    <property type="entry name" value="Split_barrel_FMN-bd"/>
</dbReference>
<name>A0A7X6AV28_STRMQ</name>
<dbReference type="Pfam" id="PF01613">
    <property type="entry name" value="Flavin_Reduct"/>
    <property type="match status" value="1"/>
</dbReference>
<dbReference type="InterPro" id="IPR050268">
    <property type="entry name" value="NADH-dep_flavin_reductase"/>
</dbReference>
<dbReference type="InterPro" id="IPR013107">
    <property type="entry name" value="Acyl-CoA_DH_C"/>
</dbReference>
<reference evidence="3 4" key="1">
    <citation type="submission" date="2020-02" db="EMBL/GenBank/DDBJ databases">
        <title>Streptomyces malaysiensis DSM14702 (JHCC583434, PFL_A843) Genome sequencing and assembly.</title>
        <authorList>
            <person name="Samborskyy M."/>
        </authorList>
    </citation>
    <scope>NUCLEOTIDE SEQUENCE [LARGE SCALE GENOMIC DNA]</scope>
    <source>
        <strain evidence="3 4">DSM 14702</strain>
    </source>
</reference>
<dbReference type="Gene3D" id="2.40.110.10">
    <property type="entry name" value="Butyryl-CoA Dehydrogenase, subunit A, domain 2"/>
    <property type="match status" value="1"/>
</dbReference>
<dbReference type="GO" id="GO:0042602">
    <property type="term" value="F:riboflavin reductase (NADPH) activity"/>
    <property type="evidence" value="ECO:0007669"/>
    <property type="project" value="TreeGrafter"/>
</dbReference>
<evidence type="ECO:0000313" key="4">
    <source>
        <dbReference type="Proteomes" id="UP000536624"/>
    </source>
</evidence>
<feature type="domain" description="Flavin reductase like" evidence="2">
    <location>
        <begin position="11"/>
        <end position="162"/>
    </location>
</feature>
<evidence type="ECO:0000259" key="2">
    <source>
        <dbReference type="SMART" id="SM00903"/>
    </source>
</evidence>
<accession>A0A7X6AV28</accession>
<dbReference type="Gene3D" id="2.30.110.10">
    <property type="entry name" value="Electron Transport, Fmn-binding Protein, Chain A"/>
    <property type="match status" value="1"/>
</dbReference>
<dbReference type="InterPro" id="IPR013786">
    <property type="entry name" value="AcylCoA_DH/ox_N"/>
</dbReference>
<dbReference type="Proteomes" id="UP000536624">
    <property type="component" value="Unassembled WGS sequence"/>
</dbReference>
<dbReference type="PANTHER" id="PTHR30466">
    <property type="entry name" value="FLAVIN REDUCTASE"/>
    <property type="match status" value="1"/>
</dbReference>
<dbReference type="InterPro" id="IPR002563">
    <property type="entry name" value="Flavin_Rdtase-like_dom"/>
</dbReference>
<dbReference type="SUPFAM" id="SSF56645">
    <property type="entry name" value="Acyl-CoA dehydrogenase NM domain-like"/>
    <property type="match status" value="1"/>
</dbReference>
<dbReference type="GO" id="GO:0010181">
    <property type="term" value="F:FMN binding"/>
    <property type="evidence" value="ECO:0007669"/>
    <property type="project" value="InterPro"/>
</dbReference>
<dbReference type="InterPro" id="IPR046373">
    <property type="entry name" value="Acyl-CoA_Oxase/DH_mid-dom_sf"/>
</dbReference>
<dbReference type="PANTHER" id="PTHR30466:SF1">
    <property type="entry name" value="FMN REDUCTASE (NADH) RUTF"/>
    <property type="match status" value="1"/>
</dbReference>
<dbReference type="Pfam" id="PF02771">
    <property type="entry name" value="Acyl-CoA_dh_N"/>
    <property type="match status" value="1"/>
</dbReference>
<dbReference type="InterPro" id="IPR036250">
    <property type="entry name" value="AcylCo_DH-like_C"/>
</dbReference>
<proteinExistence type="predicted"/>
<dbReference type="RefSeq" id="WP_244453015.1">
    <property type="nucleotide sequence ID" value="NZ_JAALLH010000001.1"/>
</dbReference>
<dbReference type="SUPFAM" id="SSF50475">
    <property type="entry name" value="FMN-binding split barrel"/>
    <property type="match status" value="1"/>
</dbReference>
<keyword evidence="1" id="KW-0560">Oxidoreductase</keyword>
<comment type="caution">
    <text evidence="3">The sequence shown here is derived from an EMBL/GenBank/DDBJ whole genome shotgun (WGS) entry which is preliminary data.</text>
</comment>
<protein>
    <recommendedName>
        <fullName evidence="2">Flavin reductase like domain-containing protein</fullName>
    </recommendedName>
</protein>
<dbReference type="SMART" id="SM00903">
    <property type="entry name" value="Flavin_Reduct"/>
    <property type="match status" value="1"/>
</dbReference>